<evidence type="ECO:0000313" key="3">
    <source>
        <dbReference type="Proteomes" id="UP000037035"/>
    </source>
</evidence>
<dbReference type="InterPro" id="IPR008914">
    <property type="entry name" value="PEBP"/>
</dbReference>
<evidence type="ECO:0008006" key="4">
    <source>
        <dbReference type="Google" id="ProtNLM"/>
    </source>
</evidence>
<dbReference type="AlphaFoldDB" id="A0A0L6UH04"/>
<gene>
    <name evidence="2" type="ORF">VP01_632g12</name>
</gene>
<dbReference type="VEuPathDB" id="FungiDB:VP01_632g12"/>
<comment type="caution">
    <text evidence="2">The sequence shown here is derived from an EMBL/GenBank/DDBJ whole genome shotgun (WGS) entry which is preliminary data.</text>
</comment>
<evidence type="ECO:0000256" key="1">
    <source>
        <dbReference type="SAM" id="MobiDB-lite"/>
    </source>
</evidence>
<dbReference type="STRING" id="27349.A0A0L6UH04"/>
<dbReference type="PANTHER" id="PTHR11362">
    <property type="entry name" value="PHOSPHATIDYLETHANOLAMINE-BINDING PROTEIN"/>
    <property type="match status" value="1"/>
</dbReference>
<dbReference type="Proteomes" id="UP000037035">
    <property type="component" value="Unassembled WGS sequence"/>
</dbReference>
<feature type="compositionally biased region" description="Polar residues" evidence="1">
    <location>
        <begin position="32"/>
        <end position="41"/>
    </location>
</feature>
<dbReference type="Gene3D" id="3.90.280.10">
    <property type="entry name" value="PEBP-like"/>
    <property type="match status" value="1"/>
</dbReference>
<dbReference type="CDD" id="cd00866">
    <property type="entry name" value="PEBP_euk"/>
    <property type="match status" value="1"/>
</dbReference>
<keyword evidence="3" id="KW-1185">Reference proteome</keyword>
<protein>
    <recommendedName>
        <fullName evidence="4">Phosphatidylethanolamine-binding protein</fullName>
    </recommendedName>
</protein>
<organism evidence="2 3">
    <name type="scientific">Puccinia sorghi</name>
    <dbReference type="NCBI Taxonomy" id="27349"/>
    <lineage>
        <taxon>Eukaryota</taxon>
        <taxon>Fungi</taxon>
        <taxon>Dikarya</taxon>
        <taxon>Basidiomycota</taxon>
        <taxon>Pucciniomycotina</taxon>
        <taxon>Pucciniomycetes</taxon>
        <taxon>Pucciniales</taxon>
        <taxon>Pucciniaceae</taxon>
        <taxon>Puccinia</taxon>
    </lineage>
</organism>
<evidence type="ECO:0000313" key="2">
    <source>
        <dbReference type="EMBL" id="KNZ47537.1"/>
    </source>
</evidence>
<feature type="compositionally biased region" description="Basic and acidic residues" evidence="1">
    <location>
        <begin position="45"/>
        <end position="55"/>
    </location>
</feature>
<dbReference type="EMBL" id="LAVV01011641">
    <property type="protein sequence ID" value="KNZ47537.1"/>
    <property type="molecule type" value="Genomic_DNA"/>
</dbReference>
<dbReference type="Pfam" id="PF01161">
    <property type="entry name" value="PBP"/>
    <property type="match status" value="1"/>
</dbReference>
<sequence>MANRPTRLTRSIIPVSQIPSPTLSRVHHQTKRSLSNSTATAATVKETKPNDRLSRGTEPPNPFPLKHSVEKAFQESMQYIKQDAERLQTKLKQMQLSRNPAQSSQEIERLEILTQVNDVQVRKNHKLGDPNQVDMSKPIYRFLEQQRWRKGGQLGRLSTNPPGIQVQVFHPEPKLYTLVMVDPDVPDPQNRTFTTFCHWMRTNISLSATTNGEVDPRPEKDEDEVLKYIPPHPAQGSGSHRYTIMMFEQAGPIGSGQAEPWERCGFSLRRFSSQHGLKPAGVMAWMSQWHERDAEAISAIYRDILQIPEPRYGKEPKPYSSRIKLPSHTPLPLTHRNPPVIPWRQKIASSADPSST</sequence>
<reference evidence="2 3" key="1">
    <citation type="submission" date="2015-08" db="EMBL/GenBank/DDBJ databases">
        <title>Next Generation Sequencing and Analysis of the Genome of Puccinia sorghi L Schw, the Causal Agent of Maize Common Rust.</title>
        <authorList>
            <person name="Rochi L."/>
            <person name="Burguener G."/>
            <person name="Darino M."/>
            <person name="Turjanski A."/>
            <person name="Kreff E."/>
            <person name="Dieguez M.J."/>
            <person name="Sacco F."/>
        </authorList>
    </citation>
    <scope>NUCLEOTIDE SEQUENCE [LARGE SCALE GENOMIC DNA]</scope>
    <source>
        <strain evidence="2 3">RO10H11247</strain>
    </source>
</reference>
<name>A0A0L6UH04_9BASI</name>
<dbReference type="PANTHER" id="PTHR11362:SF82">
    <property type="entry name" value="PHOSPHATIDYLETHANOLAMINE-BINDING PROTEIN 4"/>
    <property type="match status" value="1"/>
</dbReference>
<accession>A0A0L6UH04</accession>
<proteinExistence type="predicted"/>
<dbReference type="InterPro" id="IPR035810">
    <property type="entry name" value="PEBP_euk"/>
</dbReference>
<feature type="region of interest" description="Disordered" evidence="1">
    <location>
        <begin position="312"/>
        <end position="339"/>
    </location>
</feature>
<feature type="region of interest" description="Disordered" evidence="1">
    <location>
        <begin position="19"/>
        <end position="64"/>
    </location>
</feature>
<dbReference type="OrthoDB" id="2153661at2759"/>
<dbReference type="Gene3D" id="1.20.58.1180">
    <property type="match status" value="1"/>
</dbReference>
<dbReference type="InterPro" id="IPR036610">
    <property type="entry name" value="PEBP-like_sf"/>
</dbReference>
<dbReference type="SUPFAM" id="SSF49777">
    <property type="entry name" value="PEBP-like"/>
    <property type="match status" value="1"/>
</dbReference>